<evidence type="ECO:0000313" key="3">
    <source>
        <dbReference type="Proteomes" id="UP001367676"/>
    </source>
</evidence>
<comment type="caution">
    <text evidence="2">The sequence shown here is derived from an EMBL/GenBank/DDBJ whole genome shotgun (WGS) entry which is preliminary data.</text>
</comment>
<keyword evidence="3" id="KW-1185">Reference proteome</keyword>
<proteinExistence type="predicted"/>
<dbReference type="EMBL" id="JBBCAQ010000014">
    <property type="protein sequence ID" value="KAK7598219.1"/>
    <property type="molecule type" value="Genomic_DNA"/>
</dbReference>
<accession>A0AAN9Y5J5</accession>
<dbReference type="Proteomes" id="UP001367676">
    <property type="component" value="Unassembled WGS sequence"/>
</dbReference>
<reference evidence="2 3" key="1">
    <citation type="submission" date="2024-03" db="EMBL/GenBank/DDBJ databases">
        <title>Adaptation during the transition from Ophiocordyceps entomopathogen to insect associate is accompanied by gene loss and intensified selection.</title>
        <authorList>
            <person name="Ward C.M."/>
            <person name="Onetto C.A."/>
            <person name="Borneman A.R."/>
        </authorList>
    </citation>
    <scope>NUCLEOTIDE SEQUENCE [LARGE SCALE GENOMIC DNA]</scope>
    <source>
        <strain evidence="2">AWRI1</strain>
        <tissue evidence="2">Single Adult Female</tissue>
    </source>
</reference>
<protein>
    <submittedName>
        <fullName evidence="2">Uncharacterized protein</fullName>
    </submittedName>
</protein>
<gene>
    <name evidence="2" type="ORF">V9T40_006454</name>
</gene>
<feature type="compositionally biased region" description="Low complexity" evidence="1">
    <location>
        <begin position="20"/>
        <end position="41"/>
    </location>
</feature>
<sequence>MSKRGRGRPRKVDVISYDDSGGSVSNNKLNNSSNTSSGSIGHDQYNSSDNCGGNRVKESLSPVNVKPSTSRDVEELDDEPSRSLSFLLVPFFVYAVRTFGELAACPAISSLCYHLHRCTSTHVHEYDRWLRRRIYLSIVVWRRVLVDVDEGIGRGVLLCAFEEEGSSARRTVVDDDRQRVV</sequence>
<feature type="region of interest" description="Disordered" evidence="1">
    <location>
        <begin position="1"/>
        <end position="76"/>
    </location>
</feature>
<dbReference type="AlphaFoldDB" id="A0AAN9Y5J5"/>
<evidence type="ECO:0000313" key="2">
    <source>
        <dbReference type="EMBL" id="KAK7598219.1"/>
    </source>
</evidence>
<organism evidence="2 3">
    <name type="scientific">Parthenolecanium corni</name>
    <dbReference type="NCBI Taxonomy" id="536013"/>
    <lineage>
        <taxon>Eukaryota</taxon>
        <taxon>Metazoa</taxon>
        <taxon>Ecdysozoa</taxon>
        <taxon>Arthropoda</taxon>
        <taxon>Hexapoda</taxon>
        <taxon>Insecta</taxon>
        <taxon>Pterygota</taxon>
        <taxon>Neoptera</taxon>
        <taxon>Paraneoptera</taxon>
        <taxon>Hemiptera</taxon>
        <taxon>Sternorrhyncha</taxon>
        <taxon>Coccoidea</taxon>
        <taxon>Coccidae</taxon>
        <taxon>Parthenolecanium</taxon>
    </lineage>
</organism>
<evidence type="ECO:0000256" key="1">
    <source>
        <dbReference type="SAM" id="MobiDB-lite"/>
    </source>
</evidence>
<name>A0AAN9Y5J5_9HEMI</name>